<dbReference type="AlphaFoldDB" id="A0A1H7CXL6"/>
<proteinExistence type="predicted"/>
<sequence>MLGDTDAIYIITVTHKGARRTALLEPCVSCSGWSGRSNVLVQIWLNVSCWPDPVRWREWLTLLLCGWILVTSHAPRRLPSPC</sequence>
<organism evidence="1 2">
    <name type="scientific">Paraburkholderia diazotrophica</name>
    <dbReference type="NCBI Taxonomy" id="667676"/>
    <lineage>
        <taxon>Bacteria</taxon>
        <taxon>Pseudomonadati</taxon>
        <taxon>Pseudomonadota</taxon>
        <taxon>Betaproteobacteria</taxon>
        <taxon>Burkholderiales</taxon>
        <taxon>Burkholderiaceae</taxon>
        <taxon>Paraburkholderia</taxon>
    </lineage>
</organism>
<dbReference type="Proteomes" id="UP000198866">
    <property type="component" value="Unassembled WGS sequence"/>
</dbReference>
<protein>
    <submittedName>
        <fullName evidence="1">Uncharacterized protein</fullName>
    </submittedName>
</protein>
<accession>A0A1H7CXL6</accession>
<evidence type="ECO:0000313" key="2">
    <source>
        <dbReference type="Proteomes" id="UP000198866"/>
    </source>
</evidence>
<keyword evidence="2" id="KW-1185">Reference proteome</keyword>
<name>A0A1H7CXL6_9BURK</name>
<dbReference type="EMBL" id="FNYE01000023">
    <property type="protein sequence ID" value="SEJ91932.1"/>
    <property type="molecule type" value="Genomic_DNA"/>
</dbReference>
<gene>
    <name evidence="1" type="ORF">SAMN05192539_1023100</name>
</gene>
<reference evidence="2" key="1">
    <citation type="submission" date="2016-10" db="EMBL/GenBank/DDBJ databases">
        <authorList>
            <person name="Varghese N."/>
            <person name="Submissions S."/>
        </authorList>
    </citation>
    <scope>NUCLEOTIDE SEQUENCE [LARGE SCALE GENOMIC DNA]</scope>
    <source>
        <strain evidence="2">LMG 26031</strain>
    </source>
</reference>
<evidence type="ECO:0000313" key="1">
    <source>
        <dbReference type="EMBL" id="SEJ91932.1"/>
    </source>
</evidence>